<dbReference type="Proteomes" id="UP000532311">
    <property type="component" value="Unassembled WGS sequence"/>
</dbReference>
<proteinExistence type="predicted"/>
<gene>
    <name evidence="1" type="ORF">FGLOB1_10759</name>
</gene>
<comment type="caution">
    <text evidence="1">The sequence shown here is derived from an EMBL/GenBank/DDBJ whole genome shotgun (WGS) entry which is preliminary data.</text>
</comment>
<accession>A0A8H5XV26</accession>
<evidence type="ECO:0000313" key="1">
    <source>
        <dbReference type="EMBL" id="KAF5700477.1"/>
    </source>
</evidence>
<evidence type="ECO:0000313" key="2">
    <source>
        <dbReference type="Proteomes" id="UP000532311"/>
    </source>
</evidence>
<sequence length="132" mass="14344">MTEDKTTENTAADTVYMKFGCPGPADWVLDWGADCIAIECFCEGDFECLPGIPTWSSLMSSPSVCSAKVNSVSIHDVGSGLLGSFEADFRRGWIKCILGNKPRITFMARGANDEIANNNKRTPGFFVNPAPR</sequence>
<organism evidence="1 2">
    <name type="scientific">Fusarium globosum</name>
    <dbReference type="NCBI Taxonomy" id="78864"/>
    <lineage>
        <taxon>Eukaryota</taxon>
        <taxon>Fungi</taxon>
        <taxon>Dikarya</taxon>
        <taxon>Ascomycota</taxon>
        <taxon>Pezizomycotina</taxon>
        <taxon>Sordariomycetes</taxon>
        <taxon>Hypocreomycetidae</taxon>
        <taxon>Hypocreales</taxon>
        <taxon>Nectriaceae</taxon>
        <taxon>Fusarium</taxon>
        <taxon>Fusarium fujikuroi species complex</taxon>
    </lineage>
</organism>
<name>A0A8H5XV26_9HYPO</name>
<dbReference type="AlphaFoldDB" id="A0A8H5XV26"/>
<dbReference type="EMBL" id="JAAQPF010000525">
    <property type="protein sequence ID" value="KAF5700477.1"/>
    <property type="molecule type" value="Genomic_DNA"/>
</dbReference>
<keyword evidence="2" id="KW-1185">Reference proteome</keyword>
<protein>
    <submittedName>
        <fullName evidence="1">Uncharacterized protein</fullName>
    </submittedName>
</protein>
<reference evidence="1 2" key="1">
    <citation type="submission" date="2020-05" db="EMBL/GenBank/DDBJ databases">
        <title>Identification and distribution of gene clusters putatively required for synthesis of sphingolipid metabolism inhibitors in phylogenetically diverse species of the filamentous fungus Fusarium.</title>
        <authorList>
            <person name="Kim H.-S."/>
            <person name="Busman M."/>
            <person name="Brown D.W."/>
            <person name="Divon H."/>
            <person name="Uhlig S."/>
            <person name="Proctor R.H."/>
        </authorList>
    </citation>
    <scope>NUCLEOTIDE SEQUENCE [LARGE SCALE GENOMIC DNA]</scope>
    <source>
        <strain evidence="1 2">NRRL 26131</strain>
    </source>
</reference>